<sequence length="828" mass="94107">MLLSSIYTFLLCFTNCFFFKVSCSSSEFRLEGDYLLGGLFALHEIDRVTPVFTPETTECVWHSTSKSGYQMLQVMRFAVEEINNSTTLLPNVSLGYEIFDHCSDTRNFHAVLSFISKNGSMKPKEKLNNYQPKVIALTGPYGSLRTITVAPLITMDLIPMVNYGASSYVFSDKLQYPSYVRTISSNKDLIEMIIHIIRWYGWNWVAFLGSQHDLDGLNLFNKYIRNTGICLAYQEGLSLNANYSQTLKKIDELNINVIVIFALPQYATKMIKAAIANNIQDKVWIASQHWAMNKQLPTEPGIGKIGTIIGITEKLLSFNEFVYKARGTTDVGHNDRAESEVQGKNKTCNQVCDYCSLLTAEEIINENPTLSFSIYAAIYTIAHALHKVLQCDMNECHKNTVVKPYMLLGEIKKLDFLLNGRHIEYDDHFDPTISFAVVLWRTDVNPPRFVMVGSYEKHPEITFTIDNSLLLWHNNGSVPFSNCSVECEAGYSRKPEGFHSCCFSCEKCPPNTYVDFSRDPYTCFPCAENEWSDEGSMTCKTRSVAYPQFTEIPSIIVMFSAVCLIILLIAVFCLFAYNYNTPVVKSAGGNMCLLMLTSLILSSISVFFFFGKPTFVFCLLRNGIFNFFFTVCISCLTVRSFQIVCVFKTAAQFPKAHSLLVKHNGQWLFIAFSSFIHLISCVVWMTVNPVKVIADSWTFKDQIMLICERGNNITLTIVVFISWFLGFLCLLFSYMGRDLPKNYNEAKSITFSLILYYLTWIAYFTASLTTKSKYIVLFNAVAQITSINGILFSYFIPKSYVIIFQPQKNTPAYFQTSIQTYTQTISRS</sequence>
<dbReference type="Proteomes" id="UP000694427">
    <property type="component" value="Unplaced"/>
</dbReference>
<evidence type="ECO:0000256" key="10">
    <source>
        <dbReference type="ARBA" id="ARBA00023224"/>
    </source>
</evidence>
<keyword evidence="4 13" id="KW-0732">Signal</keyword>
<comment type="similarity">
    <text evidence="11">Belongs to the G-protein coupled receptor 3 family. TAS1R subfamily.</text>
</comment>
<dbReference type="PROSITE" id="PS00981">
    <property type="entry name" value="G_PROTEIN_RECEP_F3_3"/>
    <property type="match status" value="1"/>
</dbReference>
<keyword evidence="16" id="KW-1185">Reference proteome</keyword>
<feature type="domain" description="G-protein coupled receptors family 3 profile" evidence="14">
    <location>
        <begin position="553"/>
        <end position="818"/>
    </location>
</feature>
<comment type="subcellular location">
    <subcellularLocation>
        <location evidence="1">Cell membrane</location>
        <topology evidence="1">Multi-pass membrane protein</topology>
    </subcellularLocation>
</comment>
<dbReference type="InterPro" id="IPR011500">
    <property type="entry name" value="GPCR_3_9-Cys_dom"/>
</dbReference>
<keyword evidence="3 12" id="KW-0812">Transmembrane</keyword>
<reference evidence="15" key="1">
    <citation type="submission" date="2025-08" db="UniProtKB">
        <authorList>
            <consortium name="Ensembl"/>
        </authorList>
    </citation>
    <scope>IDENTIFICATION</scope>
</reference>
<dbReference type="Ensembl" id="ENSCCRT00010024651.1">
    <property type="protein sequence ID" value="ENSCCRP00010022558.1"/>
    <property type="gene ID" value="ENSCCRG00010009658.1"/>
</dbReference>
<feature type="transmembrane region" description="Helical" evidence="12">
    <location>
        <begin position="748"/>
        <end position="768"/>
    </location>
</feature>
<protein>
    <recommendedName>
        <fullName evidence="14">G-protein coupled receptors family 3 profile domain-containing protein</fullName>
    </recommendedName>
</protein>
<keyword evidence="10" id="KW-0807">Transducer</keyword>
<dbReference type="PANTHER" id="PTHR24061:SF441">
    <property type="entry name" value="TASTE RECEPTOR TYPE 1 MEMBER 2B-RELATED"/>
    <property type="match status" value="1"/>
</dbReference>
<dbReference type="InterPro" id="IPR017979">
    <property type="entry name" value="GPCR_3_CS"/>
</dbReference>
<dbReference type="Pfam" id="PF01094">
    <property type="entry name" value="ANF_receptor"/>
    <property type="match status" value="1"/>
</dbReference>
<accession>A0A8C1ITU4</accession>
<evidence type="ECO:0000256" key="9">
    <source>
        <dbReference type="ARBA" id="ARBA00023180"/>
    </source>
</evidence>
<evidence type="ECO:0000313" key="15">
    <source>
        <dbReference type="Ensembl" id="ENSCCRP00010022558.1"/>
    </source>
</evidence>
<dbReference type="GO" id="GO:0050909">
    <property type="term" value="P:sensory perception of taste"/>
    <property type="evidence" value="ECO:0007669"/>
    <property type="project" value="UniProtKB-ARBA"/>
</dbReference>
<dbReference type="AlphaFoldDB" id="A0A8C1ITU4"/>
<dbReference type="PRINTS" id="PR00248">
    <property type="entry name" value="GPCRMGR"/>
</dbReference>
<dbReference type="InterPro" id="IPR028082">
    <property type="entry name" value="Peripla_BP_I"/>
</dbReference>
<dbReference type="SUPFAM" id="SSF53822">
    <property type="entry name" value="Periplasmic binding protein-like I"/>
    <property type="match status" value="1"/>
</dbReference>
<proteinExistence type="inferred from homology"/>
<keyword evidence="7 12" id="KW-0472">Membrane</keyword>
<dbReference type="InterPro" id="IPR000068">
    <property type="entry name" value="GPCR_3_Ca_sens_rcpt-rel"/>
</dbReference>
<dbReference type="PROSITE" id="PS00980">
    <property type="entry name" value="G_PROTEIN_RECEP_F3_2"/>
    <property type="match status" value="1"/>
</dbReference>
<feature type="transmembrane region" description="Helical" evidence="12">
    <location>
        <begin position="555"/>
        <end position="579"/>
    </location>
</feature>
<keyword evidence="5 12" id="KW-1133">Transmembrane helix</keyword>
<evidence type="ECO:0000313" key="16">
    <source>
        <dbReference type="Proteomes" id="UP000694427"/>
    </source>
</evidence>
<name>A0A8C1ITU4_CYPCA</name>
<evidence type="ECO:0000259" key="14">
    <source>
        <dbReference type="PROSITE" id="PS50259"/>
    </source>
</evidence>
<feature type="transmembrane region" description="Helical" evidence="12">
    <location>
        <begin position="591"/>
        <end position="611"/>
    </location>
</feature>
<feature type="signal peptide" evidence="13">
    <location>
        <begin position="1"/>
        <end position="24"/>
    </location>
</feature>
<evidence type="ECO:0000256" key="8">
    <source>
        <dbReference type="ARBA" id="ARBA00023170"/>
    </source>
</evidence>
<dbReference type="FunFam" id="2.10.50.30:FF:000004">
    <property type="entry name" value="Taste receptor type 1 member 3-like protein"/>
    <property type="match status" value="1"/>
</dbReference>
<dbReference type="InterPro" id="IPR000337">
    <property type="entry name" value="GPCR_3"/>
</dbReference>
<dbReference type="PANTHER" id="PTHR24061">
    <property type="entry name" value="CALCIUM-SENSING RECEPTOR-RELATED"/>
    <property type="match status" value="1"/>
</dbReference>
<evidence type="ECO:0000256" key="1">
    <source>
        <dbReference type="ARBA" id="ARBA00004651"/>
    </source>
</evidence>
<dbReference type="InterPro" id="IPR017978">
    <property type="entry name" value="GPCR_3_C"/>
</dbReference>
<dbReference type="InterPro" id="IPR038550">
    <property type="entry name" value="GPCR_3_9-Cys_sf"/>
</dbReference>
<keyword evidence="6" id="KW-0297">G-protein coupled receptor</keyword>
<dbReference type="GO" id="GO:0005886">
    <property type="term" value="C:plasma membrane"/>
    <property type="evidence" value="ECO:0007669"/>
    <property type="project" value="UniProtKB-SubCell"/>
</dbReference>
<dbReference type="Pfam" id="PF00003">
    <property type="entry name" value="7tm_3"/>
    <property type="match status" value="1"/>
</dbReference>
<evidence type="ECO:0000256" key="3">
    <source>
        <dbReference type="ARBA" id="ARBA00022692"/>
    </source>
</evidence>
<dbReference type="Pfam" id="PF07562">
    <property type="entry name" value="NCD3G"/>
    <property type="match status" value="1"/>
</dbReference>
<feature type="transmembrane region" description="Helical" evidence="12">
    <location>
        <begin position="667"/>
        <end position="687"/>
    </location>
</feature>
<dbReference type="FunFam" id="3.40.50.2300:FF:000016">
    <property type="entry name" value="Taste 1 receptor member 2"/>
    <property type="match status" value="1"/>
</dbReference>
<keyword evidence="8" id="KW-0675">Receptor</keyword>
<dbReference type="GO" id="GO:0004930">
    <property type="term" value="F:G protein-coupled receptor activity"/>
    <property type="evidence" value="ECO:0007669"/>
    <property type="project" value="UniProtKB-KW"/>
</dbReference>
<feature type="transmembrane region" description="Helical" evidence="12">
    <location>
        <begin position="774"/>
        <end position="796"/>
    </location>
</feature>
<evidence type="ECO:0000256" key="11">
    <source>
        <dbReference type="ARBA" id="ARBA00038492"/>
    </source>
</evidence>
<evidence type="ECO:0000256" key="6">
    <source>
        <dbReference type="ARBA" id="ARBA00023040"/>
    </source>
</evidence>
<evidence type="ECO:0000256" key="4">
    <source>
        <dbReference type="ARBA" id="ARBA00022729"/>
    </source>
</evidence>
<feature type="transmembrane region" description="Helical" evidence="12">
    <location>
        <begin position="623"/>
        <end position="647"/>
    </location>
</feature>
<evidence type="ECO:0000256" key="7">
    <source>
        <dbReference type="ARBA" id="ARBA00023136"/>
    </source>
</evidence>
<keyword evidence="2" id="KW-1003">Cell membrane</keyword>
<dbReference type="Gene3D" id="2.10.50.30">
    <property type="entry name" value="GPCR, family 3, nine cysteines domain"/>
    <property type="match status" value="1"/>
</dbReference>
<dbReference type="PROSITE" id="PS50259">
    <property type="entry name" value="G_PROTEIN_RECEP_F3_4"/>
    <property type="match status" value="1"/>
</dbReference>
<evidence type="ECO:0000256" key="2">
    <source>
        <dbReference type="ARBA" id="ARBA00022475"/>
    </source>
</evidence>
<dbReference type="InterPro" id="IPR001828">
    <property type="entry name" value="ANF_lig-bd_rcpt"/>
</dbReference>
<reference evidence="15" key="2">
    <citation type="submission" date="2025-09" db="UniProtKB">
        <authorList>
            <consortium name="Ensembl"/>
        </authorList>
    </citation>
    <scope>IDENTIFICATION</scope>
</reference>
<organism evidence="15 16">
    <name type="scientific">Cyprinus carpio</name>
    <name type="common">Common carp</name>
    <dbReference type="NCBI Taxonomy" id="7962"/>
    <lineage>
        <taxon>Eukaryota</taxon>
        <taxon>Metazoa</taxon>
        <taxon>Chordata</taxon>
        <taxon>Craniata</taxon>
        <taxon>Vertebrata</taxon>
        <taxon>Euteleostomi</taxon>
        <taxon>Actinopterygii</taxon>
        <taxon>Neopterygii</taxon>
        <taxon>Teleostei</taxon>
        <taxon>Ostariophysi</taxon>
        <taxon>Cypriniformes</taxon>
        <taxon>Cyprinidae</taxon>
        <taxon>Cyprininae</taxon>
        <taxon>Cyprinus</taxon>
    </lineage>
</organism>
<dbReference type="Gene3D" id="3.40.50.2300">
    <property type="match status" value="2"/>
</dbReference>
<keyword evidence="9" id="KW-0325">Glycoprotein</keyword>
<evidence type="ECO:0000256" key="13">
    <source>
        <dbReference type="SAM" id="SignalP"/>
    </source>
</evidence>
<evidence type="ECO:0000256" key="5">
    <source>
        <dbReference type="ARBA" id="ARBA00022989"/>
    </source>
</evidence>
<feature type="transmembrane region" description="Helical" evidence="12">
    <location>
        <begin position="713"/>
        <end position="736"/>
    </location>
</feature>
<feature type="chain" id="PRO_5034412267" description="G-protein coupled receptors family 3 profile domain-containing protein" evidence="13">
    <location>
        <begin position="25"/>
        <end position="828"/>
    </location>
</feature>
<evidence type="ECO:0000256" key="12">
    <source>
        <dbReference type="SAM" id="Phobius"/>
    </source>
</evidence>